<dbReference type="InterPro" id="IPR019734">
    <property type="entry name" value="TPR_rpt"/>
</dbReference>
<comment type="caution">
    <text evidence="2">The sequence shown here is derived from an EMBL/GenBank/DDBJ whole genome shotgun (WGS) entry which is preliminary data.</text>
</comment>
<accession>A0A448WRJ8</accession>
<dbReference type="GO" id="GO:0097730">
    <property type="term" value="C:non-motile cilium"/>
    <property type="evidence" value="ECO:0007669"/>
    <property type="project" value="TreeGrafter"/>
</dbReference>
<keyword evidence="1" id="KW-0802">TPR repeat</keyword>
<dbReference type="PANTHER" id="PTHR44117:SF1">
    <property type="entry name" value="INTRAFLAGELLAR TRANSPORT PROTEIN 88 HOMOLOG"/>
    <property type="match status" value="1"/>
</dbReference>
<dbReference type="Proteomes" id="UP000784294">
    <property type="component" value="Unassembled WGS sequence"/>
</dbReference>
<dbReference type="EMBL" id="CAAALY010037176">
    <property type="protein sequence ID" value="VEL18467.1"/>
    <property type="molecule type" value="Genomic_DNA"/>
</dbReference>
<dbReference type="GO" id="GO:1905515">
    <property type="term" value="P:non-motile cilium assembly"/>
    <property type="evidence" value="ECO:0007669"/>
    <property type="project" value="TreeGrafter"/>
</dbReference>
<keyword evidence="3" id="KW-1185">Reference proteome</keyword>
<dbReference type="PANTHER" id="PTHR44117">
    <property type="entry name" value="INTRAFLAGELLAR TRANSPORT PROTEIN 88 HOMOLOG"/>
    <property type="match status" value="1"/>
</dbReference>
<dbReference type="GO" id="GO:0005814">
    <property type="term" value="C:centriole"/>
    <property type="evidence" value="ECO:0007669"/>
    <property type="project" value="TreeGrafter"/>
</dbReference>
<proteinExistence type="predicted"/>
<dbReference type="GO" id="GO:0097546">
    <property type="term" value="C:ciliary base"/>
    <property type="evidence" value="ECO:0007669"/>
    <property type="project" value="TreeGrafter"/>
</dbReference>
<gene>
    <name evidence="2" type="ORF">PXEA_LOCUS11907</name>
</gene>
<evidence type="ECO:0000313" key="3">
    <source>
        <dbReference type="Proteomes" id="UP000784294"/>
    </source>
</evidence>
<sequence length="115" mass="12946">LVNKGNVLFRQGHFDRAIDSFREALQADASCVEAIYNLGLTYKHLGRSEEALDAFFKLHAVLRNSAPLHGLVPSDPFLLQRIGDAFEREGDKSQSFSYYYDPNMLSMGLDTEFGL</sequence>
<feature type="non-terminal residue" evidence="2">
    <location>
        <position position="1"/>
    </location>
</feature>
<dbReference type="PROSITE" id="PS50005">
    <property type="entry name" value="TPR"/>
    <property type="match status" value="1"/>
</dbReference>
<dbReference type="GO" id="GO:0019894">
    <property type="term" value="F:kinesin binding"/>
    <property type="evidence" value="ECO:0007669"/>
    <property type="project" value="TreeGrafter"/>
</dbReference>
<evidence type="ECO:0000313" key="2">
    <source>
        <dbReference type="EMBL" id="VEL18467.1"/>
    </source>
</evidence>
<name>A0A448WRJ8_9PLAT</name>
<reference evidence="2" key="1">
    <citation type="submission" date="2018-11" db="EMBL/GenBank/DDBJ databases">
        <authorList>
            <consortium name="Pathogen Informatics"/>
        </authorList>
    </citation>
    <scope>NUCLEOTIDE SEQUENCE</scope>
</reference>
<dbReference type="InterPro" id="IPR011990">
    <property type="entry name" value="TPR-like_helical_dom_sf"/>
</dbReference>
<dbReference type="Gene3D" id="1.25.40.10">
    <property type="entry name" value="Tetratricopeptide repeat domain"/>
    <property type="match status" value="1"/>
</dbReference>
<protein>
    <submittedName>
        <fullName evidence="2">Uncharacterized protein</fullName>
    </submittedName>
</protein>
<dbReference type="OrthoDB" id="1926212at2759"/>
<dbReference type="Pfam" id="PF13432">
    <property type="entry name" value="TPR_16"/>
    <property type="match status" value="1"/>
</dbReference>
<dbReference type="SMART" id="SM00028">
    <property type="entry name" value="TPR"/>
    <property type="match status" value="2"/>
</dbReference>
<dbReference type="GO" id="GO:0036064">
    <property type="term" value="C:ciliary basal body"/>
    <property type="evidence" value="ECO:0007669"/>
    <property type="project" value="TreeGrafter"/>
</dbReference>
<dbReference type="SUPFAM" id="SSF48452">
    <property type="entry name" value="TPR-like"/>
    <property type="match status" value="1"/>
</dbReference>
<evidence type="ECO:0000256" key="1">
    <source>
        <dbReference type="PROSITE-ProRule" id="PRU00339"/>
    </source>
</evidence>
<organism evidence="2 3">
    <name type="scientific">Protopolystoma xenopodis</name>
    <dbReference type="NCBI Taxonomy" id="117903"/>
    <lineage>
        <taxon>Eukaryota</taxon>
        <taxon>Metazoa</taxon>
        <taxon>Spiralia</taxon>
        <taxon>Lophotrochozoa</taxon>
        <taxon>Platyhelminthes</taxon>
        <taxon>Monogenea</taxon>
        <taxon>Polyopisthocotylea</taxon>
        <taxon>Polystomatidea</taxon>
        <taxon>Polystomatidae</taxon>
        <taxon>Protopolystoma</taxon>
    </lineage>
</organism>
<dbReference type="AlphaFoldDB" id="A0A448WRJ8"/>
<dbReference type="GO" id="GO:0042073">
    <property type="term" value="P:intraciliary transport"/>
    <property type="evidence" value="ECO:0007669"/>
    <property type="project" value="TreeGrafter"/>
</dbReference>
<feature type="repeat" description="TPR" evidence="1">
    <location>
        <begin position="32"/>
        <end position="65"/>
    </location>
</feature>